<keyword evidence="5" id="KW-1003">Cell membrane</keyword>
<dbReference type="NCBIfam" id="TIGR00739">
    <property type="entry name" value="yajC"/>
    <property type="match status" value="1"/>
</dbReference>
<keyword evidence="6 11" id="KW-0812">Transmembrane</keyword>
<dbReference type="GO" id="GO:0005886">
    <property type="term" value="C:plasma membrane"/>
    <property type="evidence" value="ECO:0007669"/>
    <property type="project" value="UniProtKB-SubCell"/>
</dbReference>
<dbReference type="InterPro" id="IPR003849">
    <property type="entry name" value="Preprotein_translocase_YajC"/>
</dbReference>
<evidence type="ECO:0000256" key="2">
    <source>
        <dbReference type="ARBA" id="ARBA00006742"/>
    </source>
</evidence>
<feature type="transmembrane region" description="Helical" evidence="11">
    <location>
        <begin position="25"/>
        <end position="44"/>
    </location>
</feature>
<gene>
    <name evidence="12" type="ORF">TAO_0634</name>
</gene>
<keyword evidence="10 11" id="KW-0472">Membrane</keyword>
<evidence type="ECO:0000256" key="11">
    <source>
        <dbReference type="SAM" id="Phobius"/>
    </source>
</evidence>
<keyword evidence="4" id="KW-0813">Transport</keyword>
<keyword evidence="9" id="KW-0811">Translocation</keyword>
<keyword evidence="13" id="KW-1185">Reference proteome</keyword>
<evidence type="ECO:0000256" key="6">
    <source>
        <dbReference type="ARBA" id="ARBA00022692"/>
    </source>
</evidence>
<dbReference type="Pfam" id="PF02699">
    <property type="entry name" value="YajC"/>
    <property type="match status" value="1"/>
</dbReference>
<dbReference type="GO" id="GO:0015031">
    <property type="term" value="P:protein transport"/>
    <property type="evidence" value="ECO:0007669"/>
    <property type="project" value="UniProtKB-KW"/>
</dbReference>
<evidence type="ECO:0000256" key="3">
    <source>
        <dbReference type="ARBA" id="ARBA00014962"/>
    </source>
</evidence>
<dbReference type="Proteomes" id="UP000243679">
    <property type="component" value="Chromosome"/>
</dbReference>
<organism evidence="12 13">
    <name type="scientific">Candidatus Nitrosoglobus terrae</name>
    <dbReference type="NCBI Taxonomy" id="1630141"/>
    <lineage>
        <taxon>Bacteria</taxon>
        <taxon>Pseudomonadati</taxon>
        <taxon>Pseudomonadota</taxon>
        <taxon>Gammaproteobacteria</taxon>
        <taxon>Chromatiales</taxon>
        <taxon>Chromatiaceae</taxon>
        <taxon>Candidatus Nitrosoglobus</taxon>
    </lineage>
</organism>
<dbReference type="AlphaFoldDB" id="A0A1Q2SLJ9"/>
<dbReference type="PRINTS" id="PR01853">
    <property type="entry name" value="YAJCTRNLCASE"/>
</dbReference>
<evidence type="ECO:0000256" key="7">
    <source>
        <dbReference type="ARBA" id="ARBA00022927"/>
    </source>
</evidence>
<dbReference type="EMBL" id="AP014836">
    <property type="protein sequence ID" value="BAW80004.1"/>
    <property type="molecule type" value="Genomic_DNA"/>
</dbReference>
<evidence type="ECO:0000256" key="10">
    <source>
        <dbReference type="ARBA" id="ARBA00023136"/>
    </source>
</evidence>
<dbReference type="PANTHER" id="PTHR33909">
    <property type="entry name" value="SEC TRANSLOCON ACCESSORY COMPLEX SUBUNIT YAJC"/>
    <property type="match status" value="1"/>
</dbReference>
<sequence>MSSMLDFFVSSAWAQGQPGPQPPGVLFNVIFFASLLLIFYFLLIRPQQKRVKEHRKLVDGLQAGDEVMIEGGIMGRLMELSDTTAVVEISEDVNIKVRRQSVASVLPKGTLERL</sequence>
<keyword evidence="7" id="KW-0653">Protein transport</keyword>
<protein>
    <recommendedName>
        <fullName evidence="3">Sec translocon accessory complex subunit YajC</fullName>
    </recommendedName>
</protein>
<evidence type="ECO:0000256" key="4">
    <source>
        <dbReference type="ARBA" id="ARBA00022448"/>
    </source>
</evidence>
<dbReference type="PANTHER" id="PTHR33909:SF1">
    <property type="entry name" value="SEC TRANSLOCON ACCESSORY COMPLEX SUBUNIT YAJC"/>
    <property type="match status" value="1"/>
</dbReference>
<comment type="similarity">
    <text evidence="2">Belongs to the YajC family.</text>
</comment>
<dbReference type="RefSeq" id="WP_231910558.1">
    <property type="nucleotide sequence ID" value="NZ_AP014836.1"/>
</dbReference>
<evidence type="ECO:0000313" key="12">
    <source>
        <dbReference type="EMBL" id="BAW80004.1"/>
    </source>
</evidence>
<evidence type="ECO:0000256" key="8">
    <source>
        <dbReference type="ARBA" id="ARBA00022989"/>
    </source>
</evidence>
<name>A0A1Q2SLJ9_9GAMM</name>
<evidence type="ECO:0000256" key="1">
    <source>
        <dbReference type="ARBA" id="ARBA00004162"/>
    </source>
</evidence>
<evidence type="ECO:0000313" key="13">
    <source>
        <dbReference type="Proteomes" id="UP000243679"/>
    </source>
</evidence>
<reference evidence="12 13" key="1">
    <citation type="journal article" date="2017" name="ISME J.">
        <title>An acid-tolerant ammonia-oxidizing ?-proteobacterium from soil.</title>
        <authorList>
            <person name="Hayatsu M."/>
            <person name="Tago K."/>
            <person name="Uchiyama I."/>
            <person name="Toyoda A."/>
            <person name="Wang Y."/>
            <person name="Shimomura Y."/>
            <person name="Okubo T."/>
            <person name="Kurisu F."/>
            <person name="Hirono Y."/>
            <person name="Nonaka K."/>
            <person name="Akiyama H."/>
            <person name="Itoh T."/>
            <person name="Takami H."/>
        </authorList>
    </citation>
    <scope>NUCLEOTIDE SEQUENCE [LARGE SCALE GENOMIC DNA]</scope>
    <source>
        <strain evidence="12 13">TAO100</strain>
    </source>
</reference>
<comment type="subcellular location">
    <subcellularLocation>
        <location evidence="1">Cell membrane</location>
        <topology evidence="1">Single-pass membrane protein</topology>
    </subcellularLocation>
</comment>
<dbReference type="SMART" id="SM01323">
    <property type="entry name" value="YajC"/>
    <property type="match status" value="1"/>
</dbReference>
<proteinExistence type="inferred from homology"/>
<dbReference type="KEGG" id="ntt:TAO_0634"/>
<keyword evidence="8 11" id="KW-1133">Transmembrane helix</keyword>
<accession>A0A1Q2SLJ9</accession>
<evidence type="ECO:0000256" key="9">
    <source>
        <dbReference type="ARBA" id="ARBA00023010"/>
    </source>
</evidence>
<evidence type="ECO:0000256" key="5">
    <source>
        <dbReference type="ARBA" id="ARBA00022475"/>
    </source>
</evidence>